<dbReference type="Proteomes" id="UP000044602">
    <property type="component" value="Unassembled WGS sequence"/>
</dbReference>
<organism evidence="2 3">
    <name type="scientific">Verticillium longisporum</name>
    <name type="common">Verticillium dahliae var. longisporum</name>
    <dbReference type="NCBI Taxonomy" id="100787"/>
    <lineage>
        <taxon>Eukaryota</taxon>
        <taxon>Fungi</taxon>
        <taxon>Dikarya</taxon>
        <taxon>Ascomycota</taxon>
        <taxon>Pezizomycotina</taxon>
        <taxon>Sordariomycetes</taxon>
        <taxon>Hypocreomycetidae</taxon>
        <taxon>Glomerellales</taxon>
        <taxon>Plectosphaerellaceae</taxon>
        <taxon>Verticillium</taxon>
    </lineage>
</organism>
<feature type="region of interest" description="Disordered" evidence="1">
    <location>
        <begin position="84"/>
        <end position="107"/>
    </location>
</feature>
<accession>A0A0G4KW29</accession>
<reference evidence="2 3" key="1">
    <citation type="submission" date="2015-05" db="EMBL/GenBank/DDBJ databases">
        <authorList>
            <person name="Wang D.B."/>
            <person name="Wang M."/>
        </authorList>
    </citation>
    <scope>NUCLEOTIDE SEQUENCE [LARGE SCALE GENOMIC DNA]</scope>
    <source>
        <strain evidence="2">VL1</strain>
    </source>
</reference>
<evidence type="ECO:0000313" key="2">
    <source>
        <dbReference type="EMBL" id="CRK13650.1"/>
    </source>
</evidence>
<feature type="compositionally biased region" description="Basic and acidic residues" evidence="1">
    <location>
        <begin position="185"/>
        <end position="197"/>
    </location>
</feature>
<sequence>HIRSLSPVASPDDERKIMCYFYQTRWTCGYWRWGQFKQQCNKEYRTGETCGLKLVYTTVQEADRCKLCHDIDKKNRRILKMTTDIDRTDGSGGPKSGHGTPTSSEGAMPGFGGVIWTPPPESPGGLVICAWDQRREPGSFRRIQPGGGGKTQLACIGVLLRRLSGHPCGRAPSRIPIPRLASANEPRETHRLPHNPEGRGGSSKSWTWHPSPYMPPPCSWSSVFARARYSFENYAASQSSAWTEAGDGPGDGPGRMRLGQRVPAMAEGTITHLYEKGLHIGAPSADGARGHCSMDSCVPRLG</sequence>
<keyword evidence="3" id="KW-1185">Reference proteome</keyword>
<proteinExistence type="predicted"/>
<protein>
    <submittedName>
        <fullName evidence="2">Uncharacterized protein</fullName>
    </submittedName>
</protein>
<feature type="region of interest" description="Disordered" evidence="1">
    <location>
        <begin position="174"/>
        <end position="204"/>
    </location>
</feature>
<dbReference type="EMBL" id="CVQH01004891">
    <property type="protein sequence ID" value="CRK13650.1"/>
    <property type="molecule type" value="Genomic_DNA"/>
</dbReference>
<evidence type="ECO:0000256" key="1">
    <source>
        <dbReference type="SAM" id="MobiDB-lite"/>
    </source>
</evidence>
<feature type="non-terminal residue" evidence="2">
    <location>
        <position position="1"/>
    </location>
</feature>
<evidence type="ECO:0000313" key="3">
    <source>
        <dbReference type="Proteomes" id="UP000044602"/>
    </source>
</evidence>
<name>A0A0G4KW29_VERLO</name>
<dbReference type="AlphaFoldDB" id="A0A0G4KW29"/>
<gene>
    <name evidence="2" type="ORF">BN1708_010885</name>
</gene>